<feature type="compositionally biased region" description="Polar residues" evidence="1">
    <location>
        <begin position="99"/>
        <end position="116"/>
    </location>
</feature>
<reference evidence="2" key="1">
    <citation type="submission" date="2006-10" db="EMBL/GenBank/DDBJ databases">
        <authorList>
            <person name="Amadeo P."/>
            <person name="Zhao Q."/>
            <person name="Wortman J."/>
            <person name="Fraser-Liggett C."/>
            <person name="Carlton J."/>
        </authorList>
    </citation>
    <scope>NUCLEOTIDE SEQUENCE</scope>
    <source>
        <strain evidence="2">G3</strain>
    </source>
</reference>
<gene>
    <name evidence="2" type="ORF">TVAG_423010</name>
</gene>
<evidence type="ECO:0000256" key="1">
    <source>
        <dbReference type="SAM" id="MobiDB-lite"/>
    </source>
</evidence>
<keyword evidence="3" id="KW-1185">Reference proteome</keyword>
<accession>A2DTE0</accession>
<dbReference type="Proteomes" id="UP000001542">
    <property type="component" value="Unassembled WGS sequence"/>
</dbReference>
<dbReference type="RefSeq" id="XP_001328472.1">
    <property type="nucleotide sequence ID" value="XM_001328437.1"/>
</dbReference>
<dbReference type="KEGG" id="tva:4774274"/>
<evidence type="ECO:0000313" key="3">
    <source>
        <dbReference type="Proteomes" id="UP000001542"/>
    </source>
</evidence>
<dbReference type="VEuPathDB" id="TrichDB:TVAG_423010"/>
<dbReference type="AlphaFoldDB" id="A2DTE0"/>
<organism evidence="2 3">
    <name type="scientific">Trichomonas vaginalis (strain ATCC PRA-98 / G3)</name>
    <dbReference type="NCBI Taxonomy" id="412133"/>
    <lineage>
        <taxon>Eukaryota</taxon>
        <taxon>Metamonada</taxon>
        <taxon>Parabasalia</taxon>
        <taxon>Trichomonadida</taxon>
        <taxon>Trichomonadidae</taxon>
        <taxon>Trichomonas</taxon>
    </lineage>
</organism>
<reference evidence="2" key="2">
    <citation type="journal article" date="2007" name="Science">
        <title>Draft genome sequence of the sexually transmitted pathogen Trichomonas vaginalis.</title>
        <authorList>
            <person name="Carlton J.M."/>
            <person name="Hirt R.P."/>
            <person name="Silva J.C."/>
            <person name="Delcher A.L."/>
            <person name="Schatz M."/>
            <person name="Zhao Q."/>
            <person name="Wortman J.R."/>
            <person name="Bidwell S.L."/>
            <person name="Alsmark U.C.M."/>
            <person name="Besteiro S."/>
            <person name="Sicheritz-Ponten T."/>
            <person name="Noel C.J."/>
            <person name="Dacks J.B."/>
            <person name="Foster P.G."/>
            <person name="Simillion C."/>
            <person name="Van de Peer Y."/>
            <person name="Miranda-Saavedra D."/>
            <person name="Barton G.J."/>
            <person name="Westrop G.D."/>
            <person name="Mueller S."/>
            <person name="Dessi D."/>
            <person name="Fiori P.L."/>
            <person name="Ren Q."/>
            <person name="Paulsen I."/>
            <person name="Zhang H."/>
            <person name="Bastida-Corcuera F.D."/>
            <person name="Simoes-Barbosa A."/>
            <person name="Brown M.T."/>
            <person name="Hayes R.D."/>
            <person name="Mukherjee M."/>
            <person name="Okumura C.Y."/>
            <person name="Schneider R."/>
            <person name="Smith A.J."/>
            <person name="Vanacova S."/>
            <person name="Villalvazo M."/>
            <person name="Haas B.J."/>
            <person name="Pertea M."/>
            <person name="Feldblyum T.V."/>
            <person name="Utterback T.R."/>
            <person name="Shu C.L."/>
            <person name="Osoegawa K."/>
            <person name="de Jong P.J."/>
            <person name="Hrdy I."/>
            <person name="Horvathova L."/>
            <person name="Zubacova Z."/>
            <person name="Dolezal P."/>
            <person name="Malik S.B."/>
            <person name="Logsdon J.M. Jr."/>
            <person name="Henze K."/>
            <person name="Gupta A."/>
            <person name="Wang C.C."/>
            <person name="Dunne R.L."/>
            <person name="Upcroft J.A."/>
            <person name="Upcroft P."/>
            <person name="White O."/>
            <person name="Salzberg S.L."/>
            <person name="Tang P."/>
            <person name="Chiu C.-H."/>
            <person name="Lee Y.-S."/>
            <person name="Embley T.M."/>
            <person name="Coombs G.H."/>
            <person name="Mottram J.C."/>
            <person name="Tachezy J."/>
            <person name="Fraser-Liggett C.M."/>
            <person name="Johnson P.J."/>
        </authorList>
    </citation>
    <scope>NUCLEOTIDE SEQUENCE [LARGE SCALE GENOMIC DNA]</scope>
    <source>
        <strain evidence="2">G3</strain>
    </source>
</reference>
<proteinExistence type="predicted"/>
<dbReference type="SMR" id="A2DTE0"/>
<name>A2DTE0_TRIV3</name>
<dbReference type="InParanoid" id="A2DTE0"/>
<dbReference type="EMBL" id="DS113244">
    <property type="protein sequence ID" value="EAY16249.1"/>
    <property type="molecule type" value="Genomic_DNA"/>
</dbReference>
<protein>
    <submittedName>
        <fullName evidence="2">Uncharacterized protein</fullName>
    </submittedName>
</protein>
<evidence type="ECO:0000313" key="2">
    <source>
        <dbReference type="EMBL" id="EAY16249.1"/>
    </source>
</evidence>
<sequence>MKPSYPIQIKPIRDAMNDICLEIENKQKQQQKRIIDITQRLIALQNAYAQRQQSFVKYQFYQQIQKRKQEKIKMQIPKTADGKSSKDTESDDENEYINLVNNTDFESSDSSDAIPF</sequence>
<dbReference type="VEuPathDB" id="TrichDB:TVAGG3_0592980"/>
<feature type="region of interest" description="Disordered" evidence="1">
    <location>
        <begin position="72"/>
        <end position="116"/>
    </location>
</feature>